<evidence type="ECO:0000256" key="7">
    <source>
        <dbReference type="SAM" id="MobiDB-lite"/>
    </source>
</evidence>
<dbReference type="PANTHER" id="PTHR15561">
    <property type="entry name" value="CALCITONIN GENE-RELATED PEPTIDE-RECEPTOR COMPONENT PROTEIN"/>
    <property type="match status" value="1"/>
</dbReference>
<name>A0A4P9WCB1_9FUNG</name>
<dbReference type="InterPro" id="IPR005574">
    <property type="entry name" value="Rpb4/RPC9"/>
</dbReference>
<comment type="similarity">
    <text evidence="2">Belongs to the eukaryotic RPC9 RNA polymerase subunit family.</text>
</comment>
<evidence type="ECO:0000256" key="3">
    <source>
        <dbReference type="ARBA" id="ARBA00016672"/>
    </source>
</evidence>
<comment type="subcellular location">
    <subcellularLocation>
        <location evidence="1">Nucleus</location>
    </subcellularLocation>
</comment>
<dbReference type="Proteomes" id="UP000269721">
    <property type="component" value="Unassembled WGS sequence"/>
</dbReference>
<dbReference type="PANTHER" id="PTHR15561:SF0">
    <property type="entry name" value="DNA-DIRECTED RNA POLYMERASE III SUBUNIT RPC9"/>
    <property type="match status" value="1"/>
</dbReference>
<dbReference type="InterPro" id="IPR038846">
    <property type="entry name" value="RPC9"/>
</dbReference>
<evidence type="ECO:0000256" key="5">
    <source>
        <dbReference type="ARBA" id="ARBA00023163"/>
    </source>
</evidence>
<dbReference type="GO" id="GO:0005666">
    <property type="term" value="C:RNA polymerase III complex"/>
    <property type="evidence" value="ECO:0007669"/>
    <property type="project" value="InterPro"/>
</dbReference>
<dbReference type="EMBL" id="KZ995627">
    <property type="protein sequence ID" value="RKO90289.1"/>
    <property type="molecule type" value="Genomic_DNA"/>
</dbReference>
<evidence type="ECO:0000256" key="1">
    <source>
        <dbReference type="ARBA" id="ARBA00004123"/>
    </source>
</evidence>
<gene>
    <name evidence="8" type="ORF">BDK51DRAFT_33820</name>
</gene>
<organism evidence="8 9">
    <name type="scientific">Blyttiomyces helicus</name>
    <dbReference type="NCBI Taxonomy" id="388810"/>
    <lineage>
        <taxon>Eukaryota</taxon>
        <taxon>Fungi</taxon>
        <taxon>Fungi incertae sedis</taxon>
        <taxon>Chytridiomycota</taxon>
        <taxon>Chytridiomycota incertae sedis</taxon>
        <taxon>Chytridiomycetes</taxon>
        <taxon>Chytridiomycetes incertae sedis</taxon>
        <taxon>Blyttiomyces</taxon>
    </lineage>
</organism>
<reference evidence="9" key="1">
    <citation type="journal article" date="2018" name="Nat. Microbiol.">
        <title>Leveraging single-cell genomics to expand the fungal tree of life.</title>
        <authorList>
            <person name="Ahrendt S.R."/>
            <person name="Quandt C.A."/>
            <person name="Ciobanu D."/>
            <person name="Clum A."/>
            <person name="Salamov A."/>
            <person name="Andreopoulos B."/>
            <person name="Cheng J.F."/>
            <person name="Woyke T."/>
            <person name="Pelin A."/>
            <person name="Henrissat B."/>
            <person name="Reynolds N.K."/>
            <person name="Benny G.L."/>
            <person name="Smith M.E."/>
            <person name="James T.Y."/>
            <person name="Grigoriev I.V."/>
        </authorList>
    </citation>
    <scope>NUCLEOTIDE SEQUENCE [LARGE SCALE GENOMIC DNA]</scope>
</reference>
<evidence type="ECO:0000313" key="8">
    <source>
        <dbReference type="EMBL" id="RKO90289.1"/>
    </source>
</evidence>
<dbReference type="OrthoDB" id="1746530at2759"/>
<keyword evidence="9" id="KW-1185">Reference proteome</keyword>
<evidence type="ECO:0000313" key="9">
    <source>
        <dbReference type="Proteomes" id="UP000269721"/>
    </source>
</evidence>
<dbReference type="Gene3D" id="1.20.1250.40">
    <property type="match status" value="1"/>
</dbReference>
<dbReference type="AlphaFoldDB" id="A0A4P9WCB1"/>
<accession>A0A4P9WCB1</accession>
<feature type="region of interest" description="Disordered" evidence="7">
    <location>
        <begin position="145"/>
        <end position="174"/>
    </location>
</feature>
<dbReference type="Pfam" id="PF03874">
    <property type="entry name" value="RNA_pol_Rpb4"/>
    <property type="match status" value="1"/>
</dbReference>
<evidence type="ECO:0000256" key="4">
    <source>
        <dbReference type="ARBA" id="ARBA00022478"/>
    </source>
</evidence>
<keyword evidence="4" id="KW-0240">DNA-directed RNA polymerase</keyword>
<sequence>MEVLELRSAVLMNIEVFLLLNEFAQDKGEMLKHESAWGNIADEFQDLNTVQHETMAYLSGTPASKITLAQAATYVRESEAYGLTKLENLIILNLRPWHQPVVEAIVEDYSIRFPPPEETAKNSTPNGTVHLRPLRKVILDYLPYEDPDKEYADDDDDEDEEDRGEEGNGMEVDG</sequence>
<proteinExistence type="inferred from homology"/>
<evidence type="ECO:0000256" key="2">
    <source>
        <dbReference type="ARBA" id="ARBA00006898"/>
    </source>
</evidence>
<dbReference type="SUPFAM" id="SSF47819">
    <property type="entry name" value="HRDC-like"/>
    <property type="match status" value="1"/>
</dbReference>
<dbReference type="GO" id="GO:0000166">
    <property type="term" value="F:nucleotide binding"/>
    <property type="evidence" value="ECO:0007669"/>
    <property type="project" value="InterPro"/>
</dbReference>
<evidence type="ECO:0000256" key="6">
    <source>
        <dbReference type="ARBA" id="ARBA00023242"/>
    </source>
</evidence>
<dbReference type="InterPro" id="IPR010997">
    <property type="entry name" value="HRDC-like_sf"/>
</dbReference>
<dbReference type="InterPro" id="IPR038324">
    <property type="entry name" value="Rpb4/RPC9_sf"/>
</dbReference>
<dbReference type="GO" id="GO:0006384">
    <property type="term" value="P:transcription initiation at RNA polymerase III promoter"/>
    <property type="evidence" value="ECO:0007669"/>
    <property type="project" value="InterPro"/>
</dbReference>
<feature type="compositionally biased region" description="Acidic residues" evidence="7">
    <location>
        <begin position="145"/>
        <end position="164"/>
    </location>
</feature>
<keyword evidence="6" id="KW-0539">Nucleus</keyword>
<protein>
    <recommendedName>
        <fullName evidence="3">DNA-directed RNA polymerase III subunit RPC9</fullName>
    </recommendedName>
</protein>
<keyword evidence="5" id="KW-0804">Transcription</keyword>